<dbReference type="Pfam" id="PF13302">
    <property type="entry name" value="Acetyltransf_3"/>
    <property type="match status" value="1"/>
</dbReference>
<comment type="caution">
    <text evidence="2">The sequence shown here is derived from an EMBL/GenBank/DDBJ whole genome shotgun (WGS) entry which is preliminary data.</text>
</comment>
<dbReference type="SUPFAM" id="SSF55729">
    <property type="entry name" value="Acyl-CoA N-acyltransferases (Nat)"/>
    <property type="match status" value="1"/>
</dbReference>
<dbReference type="Proteomes" id="UP000662259">
    <property type="component" value="Unassembled WGS sequence"/>
</dbReference>
<gene>
    <name evidence="2" type="ORF">GFL91_33215</name>
</gene>
<organism evidence="2 3">
    <name type="scientific">Rhizobium leguminosarum bv. viciae</name>
    <dbReference type="NCBI Taxonomy" id="387"/>
    <lineage>
        <taxon>Bacteria</taxon>
        <taxon>Pseudomonadati</taxon>
        <taxon>Pseudomonadota</taxon>
        <taxon>Alphaproteobacteria</taxon>
        <taxon>Hyphomicrobiales</taxon>
        <taxon>Rhizobiaceae</taxon>
        <taxon>Rhizobium/Agrobacterium group</taxon>
        <taxon>Rhizobium</taxon>
    </lineage>
</organism>
<keyword evidence="2" id="KW-0808">Transferase</keyword>
<name>A0A8I2KK17_RHILV</name>
<accession>A0A8I2KK17</accession>
<sequence>MRRIKREPKVIETTRLKLRHFADHHRSPFAEMHADPEVMADLGGPIDNVESDLKFARYLAAQAEHGVARWAAEDVNGNFLGYCGVMPRMDPKHPLGSHYEVGWRFRRGAWGNGYAFESARAALSHAIHDVGLDQIVSYTSGDNLRSQSVMRKLGLVRDSSRDFTIRTSTSPPWQGLVWLVPVGSWPRP</sequence>
<feature type="domain" description="N-acetyltransferase" evidence="1">
    <location>
        <begin position="16"/>
        <end position="183"/>
    </location>
</feature>
<dbReference type="InterPro" id="IPR051531">
    <property type="entry name" value="N-acetyltransferase"/>
</dbReference>
<dbReference type="InterPro" id="IPR016181">
    <property type="entry name" value="Acyl_CoA_acyltransferase"/>
</dbReference>
<dbReference type="PANTHER" id="PTHR43792">
    <property type="entry name" value="GNAT FAMILY, PUTATIVE (AFU_ORTHOLOGUE AFUA_3G00765)-RELATED-RELATED"/>
    <property type="match status" value="1"/>
</dbReference>
<dbReference type="PANTHER" id="PTHR43792:SF1">
    <property type="entry name" value="N-ACETYLTRANSFERASE DOMAIN-CONTAINING PROTEIN"/>
    <property type="match status" value="1"/>
</dbReference>
<dbReference type="EMBL" id="WIEZ01000026">
    <property type="protein sequence ID" value="NKM49709.1"/>
    <property type="molecule type" value="Genomic_DNA"/>
</dbReference>
<proteinExistence type="predicted"/>
<protein>
    <submittedName>
        <fullName evidence="2">GNAT family N-acetyltransferase</fullName>
    </submittedName>
</protein>
<evidence type="ECO:0000313" key="3">
    <source>
        <dbReference type="Proteomes" id="UP000662259"/>
    </source>
</evidence>
<dbReference type="Gene3D" id="3.40.630.30">
    <property type="match status" value="1"/>
</dbReference>
<reference evidence="2" key="1">
    <citation type="submission" date="2019-10" db="EMBL/GenBank/DDBJ databases">
        <title>Rhizobium leguminosarum symbiovar viciae collection.</title>
        <authorList>
            <person name="Boivin S."/>
            <person name="Lepetit M."/>
        </authorList>
    </citation>
    <scope>NUCLEOTIDE SEQUENCE</scope>
    <source>
        <strain evidence="2">L143</strain>
    </source>
</reference>
<dbReference type="GO" id="GO:0016747">
    <property type="term" value="F:acyltransferase activity, transferring groups other than amino-acyl groups"/>
    <property type="evidence" value="ECO:0007669"/>
    <property type="project" value="InterPro"/>
</dbReference>
<dbReference type="InterPro" id="IPR000182">
    <property type="entry name" value="GNAT_dom"/>
</dbReference>
<evidence type="ECO:0000259" key="1">
    <source>
        <dbReference type="PROSITE" id="PS51186"/>
    </source>
</evidence>
<dbReference type="AlphaFoldDB" id="A0A8I2KK17"/>
<evidence type="ECO:0000313" key="2">
    <source>
        <dbReference type="EMBL" id="NKM49709.1"/>
    </source>
</evidence>
<dbReference type="PROSITE" id="PS51186">
    <property type="entry name" value="GNAT"/>
    <property type="match status" value="1"/>
</dbReference>